<name>A0A6J4VQD2_9BACT</name>
<keyword evidence="1" id="KW-0472">Membrane</keyword>
<evidence type="ECO:0000256" key="1">
    <source>
        <dbReference type="SAM" id="Phobius"/>
    </source>
</evidence>
<dbReference type="InterPro" id="IPR003425">
    <property type="entry name" value="CCB3/YggT"/>
</dbReference>
<dbReference type="GO" id="GO:0016020">
    <property type="term" value="C:membrane"/>
    <property type="evidence" value="ECO:0007669"/>
    <property type="project" value="InterPro"/>
</dbReference>
<feature type="transmembrane region" description="Helical" evidence="1">
    <location>
        <begin position="6"/>
        <end position="29"/>
    </location>
</feature>
<reference evidence="2" key="1">
    <citation type="submission" date="2020-02" db="EMBL/GenBank/DDBJ databases">
        <authorList>
            <person name="Meier V. D."/>
        </authorList>
    </citation>
    <scope>NUCLEOTIDE SEQUENCE</scope>
    <source>
        <strain evidence="2">AVDCRST_MAG18</strain>
    </source>
</reference>
<protein>
    <submittedName>
        <fullName evidence="2">Integral membrane protein YggT, involved in response to extracytoplasmic stress (Osmotic shock)</fullName>
    </submittedName>
</protein>
<dbReference type="Pfam" id="PF02325">
    <property type="entry name" value="CCB3_YggT"/>
    <property type="match status" value="1"/>
</dbReference>
<keyword evidence="1" id="KW-0812">Transmembrane</keyword>
<gene>
    <name evidence="2" type="ORF">AVDCRST_MAG18-3637</name>
</gene>
<dbReference type="EMBL" id="CADCWN010000285">
    <property type="protein sequence ID" value="CAA9584579.1"/>
    <property type="molecule type" value="Genomic_DNA"/>
</dbReference>
<accession>A0A6J4VQD2</accession>
<evidence type="ECO:0000313" key="2">
    <source>
        <dbReference type="EMBL" id="CAA9584579.1"/>
    </source>
</evidence>
<organism evidence="2">
    <name type="scientific">uncultured Thermomicrobiales bacterium</name>
    <dbReference type="NCBI Taxonomy" id="1645740"/>
    <lineage>
        <taxon>Bacteria</taxon>
        <taxon>Pseudomonadati</taxon>
        <taxon>Thermomicrobiota</taxon>
        <taxon>Thermomicrobia</taxon>
        <taxon>Thermomicrobiales</taxon>
        <taxon>environmental samples</taxon>
    </lineage>
</organism>
<keyword evidence="1" id="KW-1133">Transmembrane helix</keyword>
<dbReference type="AlphaFoldDB" id="A0A6J4VQD2"/>
<proteinExistence type="predicted"/>
<sequence length="84" mass="9027">MPASFIGFLGVFINILQLLFLARLVALLIDRTGSNAITRLLVDLTEPILAPVRRLLPSTGGLDFSPTVVLILLVVLQNVISSSV</sequence>